<dbReference type="GO" id="GO:0003677">
    <property type="term" value="F:DNA binding"/>
    <property type="evidence" value="ECO:0007669"/>
    <property type="project" value="UniProtKB-KW"/>
</dbReference>
<dbReference type="InterPro" id="IPR013087">
    <property type="entry name" value="Znf_C2H2_type"/>
</dbReference>
<dbReference type="PROSITE" id="PS50157">
    <property type="entry name" value="ZINC_FINGER_C2H2_2"/>
    <property type="match status" value="2"/>
</dbReference>
<name>A0A8J2K9H8_9HEXA</name>
<comment type="similarity">
    <text evidence="2">Belongs to the krueppel C2H2-type zinc-finger protein family.</text>
</comment>
<evidence type="ECO:0000256" key="1">
    <source>
        <dbReference type="ARBA" id="ARBA00004123"/>
    </source>
</evidence>
<comment type="caution">
    <text evidence="13">The sequence shown here is derived from an EMBL/GenBank/DDBJ whole genome shotgun (WGS) entry which is preliminary data.</text>
</comment>
<dbReference type="EMBL" id="CAJVCH010203619">
    <property type="protein sequence ID" value="CAG7730966.1"/>
    <property type="molecule type" value="Genomic_DNA"/>
</dbReference>
<dbReference type="OrthoDB" id="6077919at2759"/>
<feature type="domain" description="C2H2-type" evidence="12">
    <location>
        <begin position="40"/>
        <end position="67"/>
    </location>
</feature>
<evidence type="ECO:0000256" key="8">
    <source>
        <dbReference type="ARBA" id="ARBA00023125"/>
    </source>
</evidence>
<keyword evidence="10" id="KW-0539">Nucleus</keyword>
<dbReference type="SMART" id="SM00355">
    <property type="entry name" value="ZnF_C2H2"/>
    <property type="match status" value="3"/>
</dbReference>
<keyword evidence="7" id="KW-0805">Transcription regulation</keyword>
<dbReference type="PANTHER" id="PTHR24394">
    <property type="entry name" value="ZINC FINGER PROTEIN"/>
    <property type="match status" value="1"/>
</dbReference>
<dbReference type="GO" id="GO:0008270">
    <property type="term" value="F:zinc ion binding"/>
    <property type="evidence" value="ECO:0007669"/>
    <property type="project" value="UniProtKB-KW"/>
</dbReference>
<dbReference type="Proteomes" id="UP000708208">
    <property type="component" value="Unassembled WGS sequence"/>
</dbReference>
<feature type="domain" description="C2H2-type" evidence="12">
    <location>
        <begin position="12"/>
        <end position="39"/>
    </location>
</feature>
<reference evidence="13" key="1">
    <citation type="submission" date="2021-06" db="EMBL/GenBank/DDBJ databases">
        <authorList>
            <person name="Hodson N. C."/>
            <person name="Mongue J. A."/>
            <person name="Jaron S. K."/>
        </authorList>
    </citation>
    <scope>NUCLEOTIDE SEQUENCE</scope>
</reference>
<keyword evidence="14" id="KW-1185">Reference proteome</keyword>
<evidence type="ECO:0000256" key="2">
    <source>
        <dbReference type="ARBA" id="ARBA00006991"/>
    </source>
</evidence>
<organism evidence="13 14">
    <name type="scientific">Allacma fusca</name>
    <dbReference type="NCBI Taxonomy" id="39272"/>
    <lineage>
        <taxon>Eukaryota</taxon>
        <taxon>Metazoa</taxon>
        <taxon>Ecdysozoa</taxon>
        <taxon>Arthropoda</taxon>
        <taxon>Hexapoda</taxon>
        <taxon>Collembola</taxon>
        <taxon>Symphypleona</taxon>
        <taxon>Sminthuridae</taxon>
        <taxon>Allacma</taxon>
    </lineage>
</organism>
<protein>
    <recommendedName>
        <fullName evidence="12">C2H2-type domain-containing protein</fullName>
    </recommendedName>
</protein>
<dbReference type="FunFam" id="3.30.160.60:FF:000508">
    <property type="entry name" value="Myeloid zinc finger 1"/>
    <property type="match status" value="1"/>
</dbReference>
<proteinExistence type="inferred from homology"/>
<dbReference type="GO" id="GO:0042802">
    <property type="term" value="F:identical protein binding"/>
    <property type="evidence" value="ECO:0007669"/>
    <property type="project" value="UniProtKB-ARBA"/>
</dbReference>
<evidence type="ECO:0000313" key="13">
    <source>
        <dbReference type="EMBL" id="CAG7730966.1"/>
    </source>
</evidence>
<dbReference type="GO" id="GO:0000981">
    <property type="term" value="F:DNA-binding transcription factor activity, RNA polymerase II-specific"/>
    <property type="evidence" value="ECO:0007669"/>
    <property type="project" value="TreeGrafter"/>
</dbReference>
<accession>A0A8J2K9H8</accession>
<evidence type="ECO:0000256" key="5">
    <source>
        <dbReference type="ARBA" id="ARBA00022771"/>
    </source>
</evidence>
<dbReference type="AlphaFoldDB" id="A0A8J2K9H8"/>
<gene>
    <name evidence="13" type="ORF">AFUS01_LOCUS19579</name>
</gene>
<keyword evidence="9" id="KW-0804">Transcription</keyword>
<evidence type="ECO:0000256" key="11">
    <source>
        <dbReference type="PROSITE-ProRule" id="PRU00042"/>
    </source>
</evidence>
<keyword evidence="8" id="KW-0238">DNA-binding</keyword>
<keyword evidence="3" id="KW-0479">Metal-binding</keyword>
<dbReference type="GO" id="GO:0005634">
    <property type="term" value="C:nucleus"/>
    <property type="evidence" value="ECO:0007669"/>
    <property type="project" value="UniProtKB-SubCell"/>
</dbReference>
<keyword evidence="4" id="KW-0677">Repeat</keyword>
<evidence type="ECO:0000256" key="4">
    <source>
        <dbReference type="ARBA" id="ARBA00022737"/>
    </source>
</evidence>
<evidence type="ECO:0000256" key="10">
    <source>
        <dbReference type="ARBA" id="ARBA00023242"/>
    </source>
</evidence>
<dbReference type="PANTHER" id="PTHR24394:SF29">
    <property type="entry name" value="MYONEURIN"/>
    <property type="match status" value="1"/>
</dbReference>
<keyword evidence="5 11" id="KW-0863">Zinc-finger</keyword>
<evidence type="ECO:0000259" key="12">
    <source>
        <dbReference type="PROSITE" id="PS50157"/>
    </source>
</evidence>
<evidence type="ECO:0000313" key="14">
    <source>
        <dbReference type="Proteomes" id="UP000708208"/>
    </source>
</evidence>
<keyword evidence="6" id="KW-0862">Zinc</keyword>
<evidence type="ECO:0000256" key="3">
    <source>
        <dbReference type="ARBA" id="ARBA00022723"/>
    </source>
</evidence>
<sequence length="163" mass="18809">MEEHKRKIHERYKCQHCHRVFKLGDHLRRHMYIHTGEKPYKCALCEKSFNQESNLKEHMYRHTGIRPHRCPHCPGVGYLRRMHLKEHMVKEHGTDKVPTLPMGRAAQNARRTGRHPVPTPVISGIKTESMGLDMNYSGDQPEILVSSSNPSNCIILLQSKGGL</sequence>
<dbReference type="FunFam" id="3.30.160.60:FF:000145">
    <property type="entry name" value="Zinc finger protein 574"/>
    <property type="match status" value="1"/>
</dbReference>
<comment type="subcellular location">
    <subcellularLocation>
        <location evidence="1">Nucleus</location>
    </subcellularLocation>
</comment>
<evidence type="ECO:0000256" key="6">
    <source>
        <dbReference type="ARBA" id="ARBA00022833"/>
    </source>
</evidence>
<dbReference type="Pfam" id="PF13465">
    <property type="entry name" value="zf-H2C2_2"/>
    <property type="match status" value="1"/>
</dbReference>
<evidence type="ECO:0000256" key="7">
    <source>
        <dbReference type="ARBA" id="ARBA00023015"/>
    </source>
</evidence>
<evidence type="ECO:0000256" key="9">
    <source>
        <dbReference type="ARBA" id="ARBA00023163"/>
    </source>
</evidence>
<dbReference type="PROSITE" id="PS00028">
    <property type="entry name" value="ZINC_FINGER_C2H2_1"/>
    <property type="match status" value="2"/>
</dbReference>